<evidence type="ECO:0000313" key="3">
    <source>
        <dbReference type="Proteomes" id="UP000765509"/>
    </source>
</evidence>
<protein>
    <submittedName>
        <fullName evidence="2">Uncharacterized protein</fullName>
    </submittedName>
</protein>
<keyword evidence="3" id="KW-1185">Reference proteome</keyword>
<comment type="caution">
    <text evidence="2">The sequence shown here is derived from an EMBL/GenBank/DDBJ whole genome shotgun (WGS) entry which is preliminary data.</text>
</comment>
<dbReference type="Proteomes" id="UP000765509">
    <property type="component" value="Unassembled WGS sequence"/>
</dbReference>
<proteinExistence type="predicted"/>
<feature type="compositionally biased region" description="Basic and acidic residues" evidence="1">
    <location>
        <begin position="28"/>
        <end position="38"/>
    </location>
</feature>
<dbReference type="AlphaFoldDB" id="A0A9Q3BDS2"/>
<evidence type="ECO:0000256" key="1">
    <source>
        <dbReference type="SAM" id="MobiDB-lite"/>
    </source>
</evidence>
<organism evidence="2 3">
    <name type="scientific">Austropuccinia psidii MF-1</name>
    <dbReference type="NCBI Taxonomy" id="1389203"/>
    <lineage>
        <taxon>Eukaryota</taxon>
        <taxon>Fungi</taxon>
        <taxon>Dikarya</taxon>
        <taxon>Basidiomycota</taxon>
        <taxon>Pucciniomycotina</taxon>
        <taxon>Pucciniomycetes</taxon>
        <taxon>Pucciniales</taxon>
        <taxon>Sphaerophragmiaceae</taxon>
        <taxon>Austropuccinia</taxon>
    </lineage>
</organism>
<sequence>MEDIITRTRIDRTWTRNPMESIIFPKPSNKDRRPERPGLHSHKCGSTSHLAKTCSKKTKINAAQIIEEVQCAEEKEKSHQYDEISDYTPEKAYPMENITAFFEVIGLHTCLPQYS</sequence>
<gene>
    <name evidence="2" type="ORF">O181_003244</name>
</gene>
<accession>A0A9Q3BDS2</accession>
<evidence type="ECO:0000313" key="2">
    <source>
        <dbReference type="EMBL" id="MBW0463529.1"/>
    </source>
</evidence>
<feature type="region of interest" description="Disordered" evidence="1">
    <location>
        <begin position="21"/>
        <end position="47"/>
    </location>
</feature>
<reference evidence="2" key="1">
    <citation type="submission" date="2021-03" db="EMBL/GenBank/DDBJ databases">
        <title>Draft genome sequence of rust myrtle Austropuccinia psidii MF-1, a brazilian biotype.</title>
        <authorList>
            <person name="Quecine M.C."/>
            <person name="Pachon D.M.R."/>
            <person name="Bonatelli M.L."/>
            <person name="Correr F.H."/>
            <person name="Franceschini L.M."/>
            <person name="Leite T.F."/>
            <person name="Margarido G.R.A."/>
            <person name="Almeida C.A."/>
            <person name="Ferrarezi J.A."/>
            <person name="Labate C.A."/>
        </authorList>
    </citation>
    <scope>NUCLEOTIDE SEQUENCE</scope>
    <source>
        <strain evidence="2">MF-1</strain>
    </source>
</reference>
<dbReference type="EMBL" id="AVOT02000574">
    <property type="protein sequence ID" value="MBW0463529.1"/>
    <property type="molecule type" value="Genomic_DNA"/>
</dbReference>
<name>A0A9Q3BDS2_9BASI</name>